<dbReference type="Proteomes" id="UP001621714">
    <property type="component" value="Unassembled WGS sequence"/>
</dbReference>
<dbReference type="Pfam" id="PF18393">
    <property type="entry name" value="MotY_N"/>
    <property type="match status" value="1"/>
</dbReference>
<dbReference type="PANTHER" id="PTHR30329:SF17">
    <property type="entry name" value="LIPOPROTEIN YFIB-RELATED"/>
    <property type="match status" value="1"/>
</dbReference>
<name>A0ABW8PYT6_9GAMM</name>
<dbReference type="EMBL" id="JBANFI010000006">
    <property type="protein sequence ID" value="MFK7161420.1"/>
    <property type="molecule type" value="Genomic_DNA"/>
</dbReference>
<evidence type="ECO:0000256" key="1">
    <source>
        <dbReference type="ARBA" id="ARBA00004442"/>
    </source>
</evidence>
<dbReference type="PRINTS" id="PR01023">
    <property type="entry name" value="NAFLGMOTY"/>
</dbReference>
<keyword evidence="2 3" id="KW-0472">Membrane</keyword>
<evidence type="ECO:0000313" key="6">
    <source>
        <dbReference type="Proteomes" id="UP001621714"/>
    </source>
</evidence>
<evidence type="ECO:0000313" key="5">
    <source>
        <dbReference type="EMBL" id="MFK7161420.1"/>
    </source>
</evidence>
<dbReference type="CDD" id="cd07185">
    <property type="entry name" value="OmpA_C-like"/>
    <property type="match status" value="1"/>
</dbReference>
<protein>
    <submittedName>
        <fullName evidence="5">OmpA family protein</fullName>
    </submittedName>
</protein>
<dbReference type="PROSITE" id="PS51123">
    <property type="entry name" value="OMPA_2"/>
    <property type="match status" value="1"/>
</dbReference>
<organism evidence="5 6">
    <name type="scientific">Marinospirillum alkalitolerans</name>
    <dbReference type="NCBI Taxonomy" id="3123374"/>
    <lineage>
        <taxon>Bacteria</taxon>
        <taxon>Pseudomonadati</taxon>
        <taxon>Pseudomonadota</taxon>
        <taxon>Gammaproteobacteria</taxon>
        <taxon>Oceanospirillales</taxon>
        <taxon>Oceanospirillaceae</taxon>
        <taxon>Marinospirillum</taxon>
    </lineage>
</organism>
<comment type="subcellular location">
    <subcellularLocation>
        <location evidence="1">Cell outer membrane</location>
    </subcellularLocation>
</comment>
<dbReference type="InterPro" id="IPR006664">
    <property type="entry name" value="OMP_bac"/>
</dbReference>
<dbReference type="SUPFAM" id="SSF103088">
    <property type="entry name" value="OmpA-like"/>
    <property type="match status" value="1"/>
</dbReference>
<reference evidence="5 6" key="1">
    <citation type="submission" date="2024-02" db="EMBL/GenBank/DDBJ databases">
        <title>Marinospirillum sp. MEB 164 isolated from Lonar lake sediment.</title>
        <authorList>
            <person name="Joshi A."/>
            <person name="Thite S."/>
        </authorList>
    </citation>
    <scope>NUCLEOTIDE SEQUENCE [LARGE SCALE GENOMIC DNA]</scope>
    <source>
        <strain evidence="5 6">MEB164</strain>
    </source>
</reference>
<accession>A0ABW8PYT6</accession>
<sequence>MLNHLTSSPHPQAVRRGLAGLLGLSLCWSVSALATTWQAGYTPGAWEATAPSALNCELIHVIPDFGVGRFIHRAGESVRFEVQPFRHALQPGPVHLVALAPAWQPGLGTQHLGEYHLETTDQPVRIATPETERMLASLRQGLMPSLVQEDADPQIERRRASMTPIAFHQAYSSFQQCQAQLLPVNFDQIREVMIHFRTGGAVLTQADKDQLDLIVRYVYADPQIVGISVDGHSDTTGTRRLNRQLSFERAEAVRAYLVARGLPERLLTVQYHGQRFPMADNRTAEGRSLNRRVHIQLEPELEIQPLF</sequence>
<gene>
    <name evidence="5" type="ORF">V6U78_10265</name>
</gene>
<evidence type="ECO:0000256" key="2">
    <source>
        <dbReference type="ARBA" id="ARBA00023136"/>
    </source>
</evidence>
<feature type="domain" description="OmpA-like" evidence="4">
    <location>
        <begin position="184"/>
        <end position="301"/>
    </location>
</feature>
<dbReference type="PANTHER" id="PTHR30329">
    <property type="entry name" value="STATOR ELEMENT OF FLAGELLAR MOTOR COMPLEX"/>
    <property type="match status" value="1"/>
</dbReference>
<dbReference type="InterPro" id="IPR036737">
    <property type="entry name" value="OmpA-like_sf"/>
</dbReference>
<proteinExistence type="predicted"/>
<keyword evidence="6" id="KW-1185">Reference proteome</keyword>
<dbReference type="PRINTS" id="PR01021">
    <property type="entry name" value="OMPADOMAIN"/>
</dbReference>
<dbReference type="RefSeq" id="WP_405340204.1">
    <property type="nucleotide sequence ID" value="NZ_JBANFI010000006.1"/>
</dbReference>
<evidence type="ECO:0000259" key="4">
    <source>
        <dbReference type="PROSITE" id="PS51123"/>
    </source>
</evidence>
<evidence type="ECO:0000256" key="3">
    <source>
        <dbReference type="PROSITE-ProRule" id="PRU00473"/>
    </source>
</evidence>
<dbReference type="Gene3D" id="3.30.1330.60">
    <property type="entry name" value="OmpA-like domain"/>
    <property type="match status" value="1"/>
</dbReference>
<dbReference type="InterPro" id="IPR041544">
    <property type="entry name" value="MotY_N"/>
</dbReference>
<comment type="caution">
    <text evidence="5">The sequence shown here is derived from an EMBL/GenBank/DDBJ whole genome shotgun (WGS) entry which is preliminary data.</text>
</comment>
<dbReference type="Gene3D" id="2.60.40.2540">
    <property type="match status" value="1"/>
</dbReference>
<dbReference type="InterPro" id="IPR006665">
    <property type="entry name" value="OmpA-like"/>
</dbReference>
<dbReference type="Pfam" id="PF00691">
    <property type="entry name" value="OmpA"/>
    <property type="match status" value="1"/>
</dbReference>
<dbReference type="InterPro" id="IPR050330">
    <property type="entry name" value="Bact_OuterMem_StrucFunc"/>
</dbReference>